<accession>A0ABW0LI44</accession>
<reference evidence="3" key="1">
    <citation type="journal article" date="2019" name="Int. J. Syst. Evol. Microbiol.">
        <title>The Global Catalogue of Microorganisms (GCM) 10K type strain sequencing project: providing services to taxonomists for standard genome sequencing and annotation.</title>
        <authorList>
            <consortium name="The Broad Institute Genomics Platform"/>
            <consortium name="The Broad Institute Genome Sequencing Center for Infectious Disease"/>
            <person name="Wu L."/>
            <person name="Ma J."/>
        </authorList>
    </citation>
    <scope>NUCLEOTIDE SEQUENCE [LARGE SCALE GENOMIC DNA]</scope>
    <source>
        <strain evidence="3">CGMCC 1.12237</strain>
    </source>
</reference>
<feature type="domain" description="MOSC" evidence="1">
    <location>
        <begin position="34"/>
        <end position="169"/>
    </location>
</feature>
<evidence type="ECO:0000313" key="2">
    <source>
        <dbReference type="EMBL" id="MFC5464995.1"/>
    </source>
</evidence>
<dbReference type="Gene3D" id="2.40.33.20">
    <property type="entry name" value="PK beta-barrel domain-like"/>
    <property type="match status" value="1"/>
</dbReference>
<dbReference type="EMBL" id="JBHSMC010000013">
    <property type="protein sequence ID" value="MFC5464995.1"/>
    <property type="molecule type" value="Genomic_DNA"/>
</dbReference>
<dbReference type="Pfam" id="PF03475">
    <property type="entry name" value="YiiM_3-alpha"/>
    <property type="match status" value="1"/>
</dbReference>
<dbReference type="Pfam" id="PF03473">
    <property type="entry name" value="MOSC"/>
    <property type="match status" value="1"/>
</dbReference>
<dbReference type="RefSeq" id="WP_382350689.1">
    <property type="nucleotide sequence ID" value="NZ_JBHSMC010000013.1"/>
</dbReference>
<proteinExistence type="predicted"/>
<dbReference type="PROSITE" id="PS51340">
    <property type="entry name" value="MOSC"/>
    <property type="match status" value="1"/>
</dbReference>
<dbReference type="Proteomes" id="UP001596147">
    <property type="component" value="Unassembled WGS sequence"/>
</dbReference>
<evidence type="ECO:0000313" key="3">
    <source>
        <dbReference type="Proteomes" id="UP001596147"/>
    </source>
</evidence>
<evidence type="ECO:0000259" key="1">
    <source>
        <dbReference type="PROSITE" id="PS51340"/>
    </source>
</evidence>
<dbReference type="InterPro" id="IPR011037">
    <property type="entry name" value="Pyrv_Knase-like_insert_dom_sf"/>
</dbReference>
<dbReference type="PANTHER" id="PTHR30212:SF2">
    <property type="entry name" value="PROTEIN YIIM"/>
    <property type="match status" value="1"/>
</dbReference>
<sequence length="234" mass="26538">MLLKQLFIGKPKTVGKKDAPNPMDREWTSAIFKEPVQGPIYVSKTNLHGDGQADLKNHGGPEKAVFVYPSEHYDYWRKELNGVDISAGGMGENFLLENASESTVCIGDTYQVGEAIVQVSQPRQPCWKPARRYKIKNLALLIQHTGRTGWYLRVIEEGYVEAGQSLRLLNRPFPDWTIARCNEIMHVEKDDLELARNLGDCELLAENWRTTLRNRVEKGVISNIQNRVYGPNNG</sequence>
<dbReference type="SUPFAM" id="SSF50800">
    <property type="entry name" value="PK beta-barrel domain-like"/>
    <property type="match status" value="1"/>
</dbReference>
<dbReference type="InterPro" id="IPR052353">
    <property type="entry name" value="Benzoxazolinone_Detox_Enz"/>
</dbReference>
<comment type="caution">
    <text evidence="2">The sequence shown here is derived from an EMBL/GenBank/DDBJ whole genome shotgun (WGS) entry which is preliminary data.</text>
</comment>
<organism evidence="2 3">
    <name type="scientific">Lederbergia graminis</name>
    <dbReference type="NCBI Taxonomy" id="735518"/>
    <lineage>
        <taxon>Bacteria</taxon>
        <taxon>Bacillati</taxon>
        <taxon>Bacillota</taxon>
        <taxon>Bacilli</taxon>
        <taxon>Bacillales</taxon>
        <taxon>Bacillaceae</taxon>
        <taxon>Lederbergia</taxon>
    </lineage>
</organism>
<protein>
    <submittedName>
        <fullName evidence="2">MOSC domain-containing protein</fullName>
    </submittedName>
</protein>
<dbReference type="InterPro" id="IPR005302">
    <property type="entry name" value="MoCF_Sase_C"/>
</dbReference>
<gene>
    <name evidence="2" type="ORF">ACFPM4_09540</name>
</gene>
<dbReference type="PANTHER" id="PTHR30212">
    <property type="entry name" value="PROTEIN YIIM"/>
    <property type="match status" value="1"/>
</dbReference>
<dbReference type="InterPro" id="IPR005163">
    <property type="entry name" value="Tri_helical_YiiM-like"/>
</dbReference>
<keyword evidence="3" id="KW-1185">Reference proteome</keyword>
<name>A0ABW0LI44_9BACI</name>